<organism evidence="2 3">
    <name type="scientific">Streptomyces carpaticus</name>
    <dbReference type="NCBI Taxonomy" id="285558"/>
    <lineage>
        <taxon>Bacteria</taxon>
        <taxon>Bacillati</taxon>
        <taxon>Actinomycetota</taxon>
        <taxon>Actinomycetes</taxon>
        <taxon>Kitasatosporales</taxon>
        <taxon>Streptomycetaceae</taxon>
        <taxon>Streptomyces</taxon>
    </lineage>
</organism>
<accession>A0ABV4ZT45</accession>
<feature type="domain" description="Low molecular weight protein antigen 6 PH" evidence="1">
    <location>
        <begin position="2"/>
        <end position="40"/>
    </location>
</feature>
<dbReference type="EMBL" id="JBHGBT010000030">
    <property type="protein sequence ID" value="MFB4197283.1"/>
    <property type="molecule type" value="Genomic_DNA"/>
</dbReference>
<dbReference type="InterPro" id="IPR019692">
    <property type="entry name" value="CFP-6_PH"/>
</dbReference>
<proteinExistence type="predicted"/>
<dbReference type="Pfam" id="PF10756">
    <property type="entry name" value="bPH_6"/>
    <property type="match status" value="1"/>
</dbReference>
<protein>
    <submittedName>
        <fullName evidence="2">PH domain-containing protein</fullName>
    </submittedName>
</protein>
<evidence type="ECO:0000313" key="3">
    <source>
        <dbReference type="Proteomes" id="UP001577267"/>
    </source>
</evidence>
<keyword evidence="3" id="KW-1185">Reference proteome</keyword>
<gene>
    <name evidence="2" type="ORF">ACE11A_23340</name>
</gene>
<dbReference type="Proteomes" id="UP001577267">
    <property type="component" value="Unassembled WGS sequence"/>
</dbReference>
<evidence type="ECO:0000259" key="1">
    <source>
        <dbReference type="Pfam" id="PF10756"/>
    </source>
</evidence>
<name>A0ABV4ZT45_9ACTN</name>
<evidence type="ECO:0000313" key="2">
    <source>
        <dbReference type="EMBL" id="MFB4197283.1"/>
    </source>
</evidence>
<sequence length="65" mass="7632">MRRRWYPWEEIANVTVVNAEVFLTLTNGSRVRLPAPAADSEADPRFRRSVIEIHRRRREATTPGR</sequence>
<dbReference type="RefSeq" id="WP_375065686.1">
    <property type="nucleotide sequence ID" value="NZ_JBHGBT010000030.1"/>
</dbReference>
<comment type="caution">
    <text evidence="2">The sequence shown here is derived from an EMBL/GenBank/DDBJ whole genome shotgun (WGS) entry which is preliminary data.</text>
</comment>
<reference evidence="2 3" key="1">
    <citation type="submission" date="2024-09" db="EMBL/GenBank/DDBJ databases">
        <title>Draft genome sequence of multifaceted antimicrobials producing Streptomyces sp. strain FH1.</title>
        <authorList>
            <person name="Hassan F."/>
            <person name="Ali H."/>
            <person name="Hassan N."/>
            <person name="Nawaz A."/>
        </authorList>
    </citation>
    <scope>NUCLEOTIDE SEQUENCE [LARGE SCALE GENOMIC DNA]</scope>
    <source>
        <strain evidence="2 3">FH1</strain>
    </source>
</reference>